<accession>M8D1U5</accession>
<evidence type="ECO:0000256" key="5">
    <source>
        <dbReference type="PROSITE-ProRule" id="PRU00560"/>
    </source>
</evidence>
<dbReference type="RefSeq" id="WP_003392597.1">
    <property type="nucleotide sequence ID" value="NZ_APBN01000020.1"/>
</dbReference>
<sequence length="685" mass="79143">MSVNFPEETKHLDRIIGRLQDALNELDERVKAYADEFKESMKYLAENRSGMDGMEIFSNQTSISQMIRSGTHTVERRTKIAKLIDSPYFARIDFKLVDENEADPVYIGRFSFSDDDNNMLIYDWRAPISSMYYDFELGHAFYEAPAGVIEGELTRKRQFKIKNGQMEYALESSISIIDEVLQRELSSNSDQKMKNIVATIQKEQNKIIRNENADVLVIQGVAGSGKTSIALHRIAYFLYKYKERLSAQNVVIISPNKVFADYISNVLPELGEEPIVEVGFEDIAAEQLHNVLEFERYAVEIDRLLDGHDQQLAERTRFKSSLEFLTQLDEYLEFASEQYFEPQDCTFGSVTVSKDFIQKRYQAYKNQPISQRFAEITEDIILLIKKESVMERKIPVPTKKAVMKKLLSMFKFTSTLALYTHFFTFIDRPEMFVFKSKNSLEHADVFPYIYVKIFFEGIEGLDGIQHVVIDEMQDYTPVQYAVIKKLYKCKKTILGDFGQIVNPYNSNSLQSLKKLFENVEFMELNKSYRSTYEIISFAQRIQQSNIAPVERHGEEPRIIPCDSSQSELASIEKLLTDFRNSSYSSLGIICKTNRQAKELYDALHEKHDVHVLDFNSEKFIDGITITTIHMSKGLEFDEVIIPSANAERYQTDFDRSLLYIACTRAMHKLTLTYHGEITSLLPLQG</sequence>
<dbReference type="GO" id="GO:0005524">
    <property type="term" value="F:ATP binding"/>
    <property type="evidence" value="ECO:0007669"/>
    <property type="project" value="UniProtKB-UniRule"/>
</dbReference>
<dbReference type="GO" id="GO:0043138">
    <property type="term" value="F:3'-5' DNA helicase activity"/>
    <property type="evidence" value="ECO:0007669"/>
    <property type="project" value="TreeGrafter"/>
</dbReference>
<dbReference type="PANTHER" id="PTHR11070:SF17">
    <property type="entry name" value="DNA HELICASE IV"/>
    <property type="match status" value="1"/>
</dbReference>
<dbReference type="GO" id="GO:0005829">
    <property type="term" value="C:cytosol"/>
    <property type="evidence" value="ECO:0007669"/>
    <property type="project" value="TreeGrafter"/>
</dbReference>
<dbReference type="Proteomes" id="UP000012081">
    <property type="component" value="Unassembled WGS sequence"/>
</dbReference>
<evidence type="ECO:0000256" key="3">
    <source>
        <dbReference type="ARBA" id="ARBA00022806"/>
    </source>
</evidence>
<keyword evidence="1 5" id="KW-0547">Nucleotide-binding</keyword>
<dbReference type="EMBL" id="APBN01000020">
    <property type="protein sequence ID" value="EMT50164.1"/>
    <property type="molecule type" value="Genomic_DNA"/>
</dbReference>
<dbReference type="AlphaFoldDB" id="M8D1U5"/>
<keyword evidence="8" id="KW-1185">Reference proteome</keyword>
<dbReference type="SUPFAM" id="SSF52540">
    <property type="entry name" value="P-loop containing nucleoside triphosphate hydrolases"/>
    <property type="match status" value="1"/>
</dbReference>
<proteinExistence type="predicted"/>
<dbReference type="OrthoDB" id="9787585at2"/>
<dbReference type="InterPro" id="IPR014016">
    <property type="entry name" value="UvrD-like_ATP-bd"/>
</dbReference>
<evidence type="ECO:0000256" key="4">
    <source>
        <dbReference type="ARBA" id="ARBA00022840"/>
    </source>
</evidence>
<dbReference type="InterPro" id="IPR000212">
    <property type="entry name" value="DNA_helicase_UvrD/REP"/>
</dbReference>
<reference evidence="7 8" key="1">
    <citation type="submission" date="2013-03" db="EMBL/GenBank/DDBJ databases">
        <title>Assembly of a new bacterial strain Brevibacillus borstelensis AK1.</title>
        <authorList>
            <person name="Rajan I."/>
            <person name="PoliReddy D."/>
            <person name="Sugumar T."/>
            <person name="Rathinam K."/>
            <person name="Alqarawi S."/>
            <person name="Khalil A.B."/>
            <person name="Sivakumar N."/>
        </authorList>
    </citation>
    <scope>NUCLEOTIDE SEQUENCE [LARGE SCALE GENOMIC DNA]</scope>
    <source>
        <strain evidence="7 8">AK1</strain>
    </source>
</reference>
<dbReference type="Gene3D" id="3.40.50.300">
    <property type="entry name" value="P-loop containing nucleotide triphosphate hydrolases"/>
    <property type="match status" value="2"/>
</dbReference>
<dbReference type="GO" id="GO:0016787">
    <property type="term" value="F:hydrolase activity"/>
    <property type="evidence" value="ECO:0007669"/>
    <property type="project" value="UniProtKB-UniRule"/>
</dbReference>
<feature type="domain" description="UvrD-like helicase ATP-binding" evidence="6">
    <location>
        <begin position="199"/>
        <end position="531"/>
    </location>
</feature>
<protein>
    <recommendedName>
        <fullName evidence="6">UvrD-like helicase ATP-binding domain-containing protein</fullName>
    </recommendedName>
</protein>
<comment type="caution">
    <text evidence="7">The sequence shown here is derived from an EMBL/GenBank/DDBJ whole genome shotgun (WGS) entry which is preliminary data.</text>
</comment>
<dbReference type="STRING" id="1300222.I532_24014"/>
<dbReference type="InterPro" id="IPR027785">
    <property type="entry name" value="UvrD-like_helicase_C"/>
</dbReference>
<dbReference type="GO" id="GO:0003677">
    <property type="term" value="F:DNA binding"/>
    <property type="evidence" value="ECO:0007669"/>
    <property type="project" value="InterPro"/>
</dbReference>
<keyword evidence="2 5" id="KW-0378">Hydrolase</keyword>
<evidence type="ECO:0000256" key="2">
    <source>
        <dbReference type="ARBA" id="ARBA00022801"/>
    </source>
</evidence>
<organism evidence="7 8">
    <name type="scientific">Brevibacillus borstelensis AK1</name>
    <dbReference type="NCBI Taxonomy" id="1300222"/>
    <lineage>
        <taxon>Bacteria</taxon>
        <taxon>Bacillati</taxon>
        <taxon>Bacillota</taxon>
        <taxon>Bacilli</taxon>
        <taxon>Bacillales</taxon>
        <taxon>Paenibacillaceae</taxon>
        <taxon>Brevibacillus</taxon>
    </lineage>
</organism>
<keyword evidence="4 5" id="KW-0067">ATP-binding</keyword>
<dbReference type="PATRIC" id="fig|1300222.3.peg.5045"/>
<dbReference type="PROSITE" id="PS51198">
    <property type="entry name" value="UVRD_HELICASE_ATP_BIND"/>
    <property type="match status" value="1"/>
</dbReference>
<dbReference type="GO" id="GO:0000725">
    <property type="term" value="P:recombinational repair"/>
    <property type="evidence" value="ECO:0007669"/>
    <property type="project" value="TreeGrafter"/>
</dbReference>
<evidence type="ECO:0000256" key="1">
    <source>
        <dbReference type="ARBA" id="ARBA00022741"/>
    </source>
</evidence>
<name>M8D1U5_9BACL</name>
<dbReference type="InterPro" id="IPR027417">
    <property type="entry name" value="P-loop_NTPase"/>
</dbReference>
<gene>
    <name evidence="7" type="ORF">I532_24014</name>
</gene>
<feature type="binding site" evidence="5">
    <location>
        <begin position="220"/>
        <end position="227"/>
    </location>
    <ligand>
        <name>ATP</name>
        <dbReference type="ChEBI" id="CHEBI:30616"/>
    </ligand>
</feature>
<evidence type="ECO:0000313" key="7">
    <source>
        <dbReference type="EMBL" id="EMT50164.1"/>
    </source>
</evidence>
<dbReference type="Pfam" id="PF13538">
    <property type="entry name" value="UvrD_C_2"/>
    <property type="match status" value="1"/>
</dbReference>
<dbReference type="PANTHER" id="PTHR11070">
    <property type="entry name" value="UVRD / RECB / PCRA DNA HELICASE FAMILY MEMBER"/>
    <property type="match status" value="1"/>
</dbReference>
<evidence type="ECO:0000259" key="6">
    <source>
        <dbReference type="PROSITE" id="PS51198"/>
    </source>
</evidence>
<keyword evidence="3 5" id="KW-0347">Helicase</keyword>
<evidence type="ECO:0000313" key="8">
    <source>
        <dbReference type="Proteomes" id="UP000012081"/>
    </source>
</evidence>